<evidence type="ECO:0000259" key="8">
    <source>
        <dbReference type="PROSITE" id="PS50075"/>
    </source>
</evidence>
<evidence type="ECO:0000256" key="5">
    <source>
        <dbReference type="ARBA" id="ARBA00023098"/>
    </source>
</evidence>
<evidence type="ECO:0000256" key="4">
    <source>
        <dbReference type="ARBA" id="ARBA00022832"/>
    </source>
</evidence>
<keyword evidence="6 7" id="KW-0275">Fatty acid biosynthesis</keyword>
<comment type="subcellular location">
    <subcellularLocation>
        <location evidence="7">Cytoplasm</location>
    </subcellularLocation>
</comment>
<dbReference type="InterPro" id="IPR036736">
    <property type="entry name" value="ACP-like_sf"/>
</dbReference>
<dbReference type="OrthoDB" id="9804551at2"/>
<dbReference type="GO" id="GO:0000035">
    <property type="term" value="F:acyl binding"/>
    <property type="evidence" value="ECO:0007669"/>
    <property type="project" value="TreeGrafter"/>
</dbReference>
<comment type="function">
    <text evidence="7">Carrier of the growing fatty acid chain in fatty acid biosynthesis.</text>
</comment>
<dbReference type="EMBL" id="JQCD01000030">
    <property type="protein sequence ID" value="KRN76300.1"/>
    <property type="molecule type" value="Genomic_DNA"/>
</dbReference>
<dbReference type="GO" id="GO:0005829">
    <property type="term" value="C:cytosol"/>
    <property type="evidence" value="ECO:0007669"/>
    <property type="project" value="TreeGrafter"/>
</dbReference>
<evidence type="ECO:0000313" key="10">
    <source>
        <dbReference type="Proteomes" id="UP000051673"/>
    </source>
</evidence>
<comment type="caution">
    <text evidence="9">The sequence shown here is derived from an EMBL/GenBank/DDBJ whole genome shotgun (WGS) entry which is preliminary data.</text>
</comment>
<dbReference type="UniPathway" id="UPA00094"/>
<evidence type="ECO:0000256" key="2">
    <source>
        <dbReference type="ARBA" id="ARBA00022516"/>
    </source>
</evidence>
<dbReference type="SUPFAM" id="SSF47336">
    <property type="entry name" value="ACP-like"/>
    <property type="match status" value="1"/>
</dbReference>
<feature type="modified residue" description="O-(pantetheine 4'-phosphoryl)serine" evidence="7">
    <location>
        <position position="39"/>
    </location>
</feature>
<feature type="domain" description="Carrier" evidence="8">
    <location>
        <begin position="1"/>
        <end position="79"/>
    </location>
</feature>
<dbReference type="PATRIC" id="fig|1620.3.peg.892"/>
<dbReference type="AlphaFoldDB" id="A0A0R2JN76"/>
<dbReference type="PROSITE" id="PS50075">
    <property type="entry name" value="CARRIER"/>
    <property type="match status" value="1"/>
</dbReference>
<reference evidence="9 10" key="1">
    <citation type="journal article" date="2015" name="Genome Announc.">
        <title>Expanding the biotechnology potential of lactobacilli through comparative genomics of 213 strains and associated genera.</title>
        <authorList>
            <person name="Sun Z."/>
            <person name="Harris H.M."/>
            <person name="McCann A."/>
            <person name="Guo C."/>
            <person name="Argimon S."/>
            <person name="Zhang W."/>
            <person name="Yang X."/>
            <person name="Jeffery I.B."/>
            <person name="Cooney J.C."/>
            <person name="Kagawa T.F."/>
            <person name="Liu W."/>
            <person name="Song Y."/>
            <person name="Salvetti E."/>
            <person name="Wrobel A."/>
            <person name="Rasinkangas P."/>
            <person name="Parkhill J."/>
            <person name="Rea M.C."/>
            <person name="O'Sullivan O."/>
            <person name="Ritari J."/>
            <person name="Douillard F.P."/>
            <person name="Paul Ross R."/>
            <person name="Yang R."/>
            <person name="Briner A.E."/>
            <person name="Felis G.E."/>
            <person name="de Vos W.M."/>
            <person name="Barrangou R."/>
            <person name="Klaenhammer T.R."/>
            <person name="Caufield P.W."/>
            <person name="Cui Y."/>
            <person name="Zhang H."/>
            <person name="O'Toole P.W."/>
        </authorList>
    </citation>
    <scope>NUCLEOTIDE SEQUENCE [LARGE SCALE GENOMIC DNA]</scope>
    <source>
        <strain evidence="9 10">DSM 20014</strain>
    </source>
</reference>
<keyword evidence="5 7" id="KW-0443">Lipid metabolism</keyword>
<dbReference type="GO" id="GO:0009245">
    <property type="term" value="P:lipid A biosynthetic process"/>
    <property type="evidence" value="ECO:0007669"/>
    <property type="project" value="TreeGrafter"/>
</dbReference>
<evidence type="ECO:0000256" key="3">
    <source>
        <dbReference type="ARBA" id="ARBA00022553"/>
    </source>
</evidence>
<dbReference type="Proteomes" id="UP000051673">
    <property type="component" value="Unassembled WGS sequence"/>
</dbReference>
<dbReference type="PANTHER" id="PTHR20863">
    <property type="entry name" value="ACYL CARRIER PROTEIN"/>
    <property type="match status" value="1"/>
</dbReference>
<sequence>MERQELTDKIINLVAERFELDPATLNGQTDLTVDIDADSIDFVELLLEMEDEFDAEISDENAEKLHTIDNIVDFILAHQN</sequence>
<dbReference type="PANTHER" id="PTHR20863:SF76">
    <property type="entry name" value="CARRIER DOMAIN-CONTAINING PROTEIN"/>
    <property type="match status" value="1"/>
</dbReference>
<evidence type="ECO:0000256" key="6">
    <source>
        <dbReference type="ARBA" id="ARBA00023160"/>
    </source>
</evidence>
<name>A0A0R2JN76_9LACO</name>
<comment type="similarity">
    <text evidence="7">Belongs to the acyl carrier protein (ACP) family.</text>
</comment>
<keyword evidence="2 7" id="KW-0444">Lipid biosynthesis</keyword>
<dbReference type="NCBIfam" id="NF002150">
    <property type="entry name" value="PRK00982.1-4"/>
    <property type="match status" value="1"/>
</dbReference>
<evidence type="ECO:0000313" key="9">
    <source>
        <dbReference type="EMBL" id="KRN76300.1"/>
    </source>
</evidence>
<dbReference type="GO" id="GO:0016020">
    <property type="term" value="C:membrane"/>
    <property type="evidence" value="ECO:0007669"/>
    <property type="project" value="GOC"/>
</dbReference>
<comment type="pathway">
    <text evidence="7">Lipid metabolism; fatty acid biosynthesis.</text>
</comment>
<protein>
    <recommendedName>
        <fullName evidence="7">Acyl carrier protein</fullName>
        <shortName evidence="7">ACP</shortName>
    </recommendedName>
</protein>
<dbReference type="HAMAP" id="MF_01217">
    <property type="entry name" value="Acyl_carrier"/>
    <property type="match status" value="1"/>
</dbReference>
<proteinExistence type="inferred from homology"/>
<dbReference type="GO" id="GO:0000036">
    <property type="term" value="F:acyl carrier activity"/>
    <property type="evidence" value="ECO:0007669"/>
    <property type="project" value="UniProtKB-UniRule"/>
</dbReference>
<evidence type="ECO:0000256" key="7">
    <source>
        <dbReference type="HAMAP-Rule" id="MF_01217"/>
    </source>
</evidence>
<dbReference type="NCBIfam" id="NF002148">
    <property type="entry name" value="PRK00982.1-2"/>
    <property type="match status" value="1"/>
</dbReference>
<dbReference type="InterPro" id="IPR009081">
    <property type="entry name" value="PP-bd_ACP"/>
</dbReference>
<keyword evidence="7" id="KW-0963">Cytoplasm</keyword>
<dbReference type="InterPro" id="IPR003231">
    <property type="entry name" value="ACP"/>
</dbReference>
<accession>A0A0R2JN76</accession>
<dbReference type="RefSeq" id="WP_057788513.1">
    <property type="nucleotide sequence ID" value="NZ_CBDALJ010000021.1"/>
</dbReference>
<dbReference type="STRING" id="1620.IV67_GL000876"/>
<keyword evidence="1 7" id="KW-0596">Phosphopantetheine</keyword>
<gene>
    <name evidence="7" type="primary">acpP</name>
    <name evidence="9" type="ORF">IV67_GL000876</name>
</gene>
<comment type="PTM">
    <text evidence="7">4'-phosphopantetheine is transferred from CoA to a specific serine of apo-ACP by AcpS. This modification is essential for activity because fatty acids are bound in thioester linkage to the sulfhydryl of the prosthetic group.</text>
</comment>
<keyword evidence="3 7" id="KW-0597">Phosphoprotein</keyword>
<organism evidence="9 10">
    <name type="scientific">Weissella minor</name>
    <dbReference type="NCBI Taxonomy" id="1620"/>
    <lineage>
        <taxon>Bacteria</taxon>
        <taxon>Bacillati</taxon>
        <taxon>Bacillota</taxon>
        <taxon>Bacilli</taxon>
        <taxon>Lactobacillales</taxon>
        <taxon>Lactobacillaceae</taxon>
        <taxon>Weissella</taxon>
    </lineage>
</organism>
<dbReference type="Pfam" id="PF00550">
    <property type="entry name" value="PP-binding"/>
    <property type="match status" value="1"/>
</dbReference>
<keyword evidence="10" id="KW-1185">Reference proteome</keyword>
<keyword evidence="4 7" id="KW-0276">Fatty acid metabolism</keyword>
<dbReference type="Gene3D" id="1.10.1200.10">
    <property type="entry name" value="ACP-like"/>
    <property type="match status" value="1"/>
</dbReference>
<evidence type="ECO:0000256" key="1">
    <source>
        <dbReference type="ARBA" id="ARBA00022450"/>
    </source>
</evidence>